<reference evidence="1" key="1">
    <citation type="submission" date="2023-01" db="EMBL/GenBank/DDBJ databases">
        <title>Human gut microbiome strain richness.</title>
        <authorList>
            <person name="Chen-Liaw A."/>
        </authorList>
    </citation>
    <scope>NUCLEOTIDE SEQUENCE</scope>
    <source>
        <strain evidence="1">1001287st1_F4_1001285I_161205</strain>
    </source>
</reference>
<proteinExistence type="predicted"/>
<accession>A0AAW6CG04</accession>
<gene>
    <name evidence="1" type="ORF">PNE06_06075</name>
</gene>
<dbReference type="AlphaFoldDB" id="A0AAW6CG04"/>
<dbReference type="Proteomes" id="UP001211173">
    <property type="component" value="Unassembled WGS sequence"/>
</dbReference>
<evidence type="ECO:0000313" key="1">
    <source>
        <dbReference type="EMBL" id="MDB7932637.1"/>
    </source>
</evidence>
<protein>
    <submittedName>
        <fullName evidence="1">Uncharacterized protein</fullName>
    </submittedName>
</protein>
<evidence type="ECO:0000313" key="2">
    <source>
        <dbReference type="Proteomes" id="UP001211173"/>
    </source>
</evidence>
<dbReference type="EMBL" id="JAQLWV010000007">
    <property type="protein sequence ID" value="MDB7932637.1"/>
    <property type="molecule type" value="Genomic_DNA"/>
</dbReference>
<name>A0AAW6CG04_FLAPL</name>
<dbReference type="RefSeq" id="WP_207735384.1">
    <property type="nucleotide sequence ID" value="NZ_JADMVZ010000007.1"/>
</dbReference>
<organism evidence="1 2">
    <name type="scientific">Flavonifractor plautii</name>
    <name type="common">Fusobacterium plautii</name>
    <dbReference type="NCBI Taxonomy" id="292800"/>
    <lineage>
        <taxon>Bacteria</taxon>
        <taxon>Bacillati</taxon>
        <taxon>Bacillota</taxon>
        <taxon>Clostridia</taxon>
        <taxon>Eubacteriales</taxon>
        <taxon>Oscillospiraceae</taxon>
        <taxon>Flavonifractor</taxon>
    </lineage>
</organism>
<sequence>MALIELVPMWLGILEGSQPVEVEGNGGKEGIWSDGLPVKIAAPRDMEAVFVCKTQIGGGLFGGM</sequence>
<feature type="non-terminal residue" evidence="1">
    <location>
        <position position="64"/>
    </location>
</feature>
<comment type="caution">
    <text evidence="1">The sequence shown here is derived from an EMBL/GenBank/DDBJ whole genome shotgun (WGS) entry which is preliminary data.</text>
</comment>